<evidence type="ECO:0000259" key="12">
    <source>
        <dbReference type="Pfam" id="PF00890"/>
    </source>
</evidence>
<keyword evidence="10" id="KW-0472">Membrane</keyword>
<dbReference type="InterPro" id="IPR011280">
    <property type="entry name" value="Succ_DH/Fum_Rdt_flav_su"/>
</dbReference>
<keyword evidence="5" id="KW-0813">Transport</keyword>
<evidence type="ECO:0000256" key="10">
    <source>
        <dbReference type="ARBA" id="ARBA00023136"/>
    </source>
</evidence>
<dbReference type="Pfam" id="PF02910">
    <property type="entry name" value="Succ_DH_flav_C"/>
    <property type="match status" value="1"/>
</dbReference>
<proteinExistence type="inferred from homology"/>
<dbReference type="Gene3D" id="1.20.58.100">
    <property type="entry name" value="Fumarate reductase/succinate dehydrogenase flavoprotein-like, C-terminal domain"/>
    <property type="match status" value="1"/>
</dbReference>
<dbReference type="EMBL" id="JBHSWI010000001">
    <property type="protein sequence ID" value="MFC6647289.1"/>
    <property type="molecule type" value="Genomic_DNA"/>
</dbReference>
<evidence type="ECO:0000313" key="15">
    <source>
        <dbReference type="Proteomes" id="UP001596391"/>
    </source>
</evidence>
<keyword evidence="6" id="KW-0285">Flavoprotein</keyword>
<dbReference type="InterPro" id="IPR027477">
    <property type="entry name" value="Succ_DH/fumarate_Rdtase_cat_sf"/>
</dbReference>
<dbReference type="Proteomes" id="UP001596391">
    <property type="component" value="Unassembled WGS sequence"/>
</dbReference>
<keyword evidence="9" id="KW-0560">Oxidoreductase</keyword>
<dbReference type="InterPro" id="IPR003952">
    <property type="entry name" value="FRD_SDH_FAD_BS"/>
</dbReference>
<dbReference type="InterPro" id="IPR015939">
    <property type="entry name" value="Fum_Rdtase/Succ_DH_flav-like_C"/>
</dbReference>
<protein>
    <recommendedName>
        <fullName evidence="4">succinate dehydrogenase</fullName>
        <ecNumber evidence="4">1.3.5.1</ecNumber>
    </recommendedName>
</protein>
<evidence type="ECO:0000256" key="2">
    <source>
        <dbReference type="ARBA" id="ARBA00004515"/>
    </source>
</evidence>
<dbReference type="RefSeq" id="WP_263370804.1">
    <property type="nucleotide sequence ID" value="NZ_JAGSYD010000002.1"/>
</dbReference>
<evidence type="ECO:0000256" key="1">
    <source>
        <dbReference type="ARBA" id="ARBA00001974"/>
    </source>
</evidence>
<sequence length="590" mass="65394">MAAATPRIIVVGGGLAGLSAVIKIAEAGGKVDLFSIVPVKRSHSVCAQGGINAAKNLKGEGDDVLKHFDDTIYGGDFLANQTPVKAMTAMGPAIIDLLDRMGVPFNRTPEGLLDFRRFGGTLYHRTAFAGATTGQQLLYALDEQVRRFESENRVTKYEGWEFLSAVLDNNGVARGICAMDLRTMEVKTFPCDAVIIATGGNGAIFGKSTNSVVCTGSAQSALYQQGAAYANGEFIQVHPTAIPGEDKLRLMSESARGEGGRVWVPRDKHDKRAAQSIPDSDRWYFLEEKYPKYGNLVPRDIATREIFKVVYENDMGIDGQPMVYLDVSHLPEERKHKLEGILEIYEKFVGDDPRKVPMKIFPGMHYTMGGLWVDFEQQTNIPGVFAAGEADYSIHGANRLGANSLLSCIYGGFVAGPKAMEYAKGLKAVEGDGGAASELKRQTDFNNLLLTNQGNENPFKIWRELGNTMTQHATIVRYNKGLDEADTKLVELIERYKNVNLSDKTQWANTSFAFTRNLWNMLQLARVIVKGARMRDESRGAHYKPDFEKRDDENFLKTTMAMFKDGEPEITYQDVDTQYIVPRPRVYTSN</sequence>
<dbReference type="InterPro" id="IPR030664">
    <property type="entry name" value="SdhA/FrdA/AprA"/>
</dbReference>
<evidence type="ECO:0000256" key="5">
    <source>
        <dbReference type="ARBA" id="ARBA00022448"/>
    </source>
</evidence>
<dbReference type="SUPFAM" id="SSF51905">
    <property type="entry name" value="FAD/NAD(P)-binding domain"/>
    <property type="match status" value="1"/>
</dbReference>
<gene>
    <name evidence="14" type="primary">sdhA</name>
    <name evidence="14" type="ORF">ACFQBQ_17275</name>
</gene>
<evidence type="ECO:0000313" key="14">
    <source>
        <dbReference type="EMBL" id="MFC6647289.1"/>
    </source>
</evidence>
<keyword evidence="7" id="KW-0274">FAD</keyword>
<evidence type="ECO:0000256" key="8">
    <source>
        <dbReference type="ARBA" id="ARBA00022982"/>
    </source>
</evidence>
<dbReference type="PROSITE" id="PS00504">
    <property type="entry name" value="FRD_SDH_FAD_BINDING"/>
    <property type="match status" value="1"/>
</dbReference>
<dbReference type="InterPro" id="IPR037099">
    <property type="entry name" value="Fum_R/Succ_DH_flav-like_C_sf"/>
</dbReference>
<evidence type="ECO:0000256" key="11">
    <source>
        <dbReference type="ARBA" id="ARBA00049220"/>
    </source>
</evidence>
<name>A0ABW1ZE02_9BACT</name>
<dbReference type="Pfam" id="PF00890">
    <property type="entry name" value="FAD_binding_2"/>
    <property type="match status" value="1"/>
</dbReference>
<evidence type="ECO:0000259" key="13">
    <source>
        <dbReference type="Pfam" id="PF02910"/>
    </source>
</evidence>
<evidence type="ECO:0000256" key="9">
    <source>
        <dbReference type="ARBA" id="ARBA00023002"/>
    </source>
</evidence>
<feature type="domain" description="FAD-dependent oxidoreductase 2 FAD-binding" evidence="12">
    <location>
        <begin position="8"/>
        <end position="405"/>
    </location>
</feature>
<dbReference type="NCBIfam" id="TIGR01811">
    <property type="entry name" value="sdhA_Bsu"/>
    <property type="match status" value="1"/>
</dbReference>
<dbReference type="SUPFAM" id="SSF46977">
    <property type="entry name" value="Succinate dehydrogenase/fumarate reductase flavoprotein C-terminal domain"/>
    <property type="match status" value="1"/>
</dbReference>
<keyword evidence="8" id="KW-0249">Electron transport</keyword>
<comment type="subcellular location">
    <subcellularLocation>
        <location evidence="2">Cell inner membrane</location>
        <topology evidence="2">Peripheral membrane protein</topology>
        <orientation evidence="2">Cytoplasmic side</orientation>
    </subcellularLocation>
</comment>
<evidence type="ECO:0000256" key="4">
    <source>
        <dbReference type="ARBA" id="ARBA00012792"/>
    </source>
</evidence>
<comment type="similarity">
    <text evidence="3">Belongs to the FAD-dependent oxidoreductase 2 family. FRD/SDH subfamily.</text>
</comment>
<dbReference type="InterPro" id="IPR003953">
    <property type="entry name" value="FAD-dep_OxRdtase_2_FAD-bd"/>
</dbReference>
<dbReference type="Gene3D" id="4.10.80.40">
    <property type="entry name" value="succinate dehydrogenase protein domain"/>
    <property type="match status" value="1"/>
</dbReference>
<reference evidence="15" key="1">
    <citation type="journal article" date="2019" name="Int. J. Syst. Evol. Microbiol.">
        <title>The Global Catalogue of Microorganisms (GCM) 10K type strain sequencing project: providing services to taxonomists for standard genome sequencing and annotation.</title>
        <authorList>
            <consortium name="The Broad Institute Genomics Platform"/>
            <consortium name="The Broad Institute Genome Sequencing Center for Infectious Disease"/>
            <person name="Wu L."/>
            <person name="Ma J."/>
        </authorList>
    </citation>
    <scope>NUCLEOTIDE SEQUENCE [LARGE SCALE GENOMIC DNA]</scope>
    <source>
        <strain evidence="15">CGMCC 1.16026</strain>
    </source>
</reference>
<evidence type="ECO:0000256" key="7">
    <source>
        <dbReference type="ARBA" id="ARBA00022827"/>
    </source>
</evidence>
<feature type="domain" description="Fumarate reductase/succinate dehydrogenase flavoprotein-like C-terminal" evidence="13">
    <location>
        <begin position="463"/>
        <end position="587"/>
    </location>
</feature>
<dbReference type="PANTHER" id="PTHR11632">
    <property type="entry name" value="SUCCINATE DEHYDROGENASE 2 FLAVOPROTEIN SUBUNIT"/>
    <property type="match status" value="1"/>
</dbReference>
<dbReference type="Gene3D" id="3.50.50.60">
    <property type="entry name" value="FAD/NAD(P)-binding domain"/>
    <property type="match status" value="1"/>
</dbReference>
<comment type="catalytic activity">
    <reaction evidence="11">
        <text>a quinone + succinate = fumarate + a quinol</text>
        <dbReference type="Rhea" id="RHEA:40523"/>
        <dbReference type="ChEBI" id="CHEBI:24646"/>
        <dbReference type="ChEBI" id="CHEBI:29806"/>
        <dbReference type="ChEBI" id="CHEBI:30031"/>
        <dbReference type="ChEBI" id="CHEBI:132124"/>
        <dbReference type="EC" id="1.3.5.1"/>
    </reaction>
</comment>
<comment type="cofactor">
    <cofactor evidence="1">
        <name>FAD</name>
        <dbReference type="ChEBI" id="CHEBI:57692"/>
    </cofactor>
</comment>
<keyword evidence="15" id="KW-1185">Reference proteome</keyword>
<dbReference type="SUPFAM" id="SSF56425">
    <property type="entry name" value="Succinate dehydrogenase/fumarate reductase flavoprotein, catalytic domain"/>
    <property type="match status" value="1"/>
</dbReference>
<dbReference type="EC" id="1.3.5.1" evidence="4"/>
<dbReference type="PIRSF" id="PIRSF000171">
    <property type="entry name" value="SDHA_APRA_LASPO"/>
    <property type="match status" value="1"/>
</dbReference>
<dbReference type="PRINTS" id="PR00368">
    <property type="entry name" value="FADPNR"/>
</dbReference>
<dbReference type="InterPro" id="IPR036188">
    <property type="entry name" value="FAD/NAD-bd_sf"/>
</dbReference>
<accession>A0ABW1ZE02</accession>
<dbReference type="PANTHER" id="PTHR11632:SF53">
    <property type="entry name" value="SUCCINATE DEHYDROGENASE FLAVOPROTEIN SUBUNIT"/>
    <property type="match status" value="1"/>
</dbReference>
<dbReference type="Gene3D" id="3.90.700.10">
    <property type="entry name" value="Succinate dehydrogenase/fumarate reductase flavoprotein, catalytic domain"/>
    <property type="match status" value="1"/>
</dbReference>
<comment type="caution">
    <text evidence="14">The sequence shown here is derived from an EMBL/GenBank/DDBJ whole genome shotgun (WGS) entry which is preliminary data.</text>
</comment>
<organism evidence="14 15">
    <name type="scientific">Granulicella cerasi</name>
    <dbReference type="NCBI Taxonomy" id="741063"/>
    <lineage>
        <taxon>Bacteria</taxon>
        <taxon>Pseudomonadati</taxon>
        <taxon>Acidobacteriota</taxon>
        <taxon>Terriglobia</taxon>
        <taxon>Terriglobales</taxon>
        <taxon>Acidobacteriaceae</taxon>
        <taxon>Granulicella</taxon>
    </lineage>
</organism>
<evidence type="ECO:0000256" key="3">
    <source>
        <dbReference type="ARBA" id="ARBA00008040"/>
    </source>
</evidence>
<evidence type="ECO:0000256" key="6">
    <source>
        <dbReference type="ARBA" id="ARBA00022630"/>
    </source>
</evidence>
<dbReference type="NCBIfam" id="NF006392">
    <property type="entry name" value="PRK08641.1"/>
    <property type="match status" value="1"/>
</dbReference>